<dbReference type="InterPro" id="IPR056203">
    <property type="entry name" value="Cds6_C"/>
</dbReference>
<accession>A0A6C1B5U6</accession>
<name>A0A6C1B5U6_9RHOO</name>
<dbReference type="InterPro" id="IPR038063">
    <property type="entry name" value="Transpep_catalytic_dom"/>
</dbReference>
<evidence type="ECO:0000256" key="6">
    <source>
        <dbReference type="ARBA" id="ARBA00023316"/>
    </source>
</evidence>
<gene>
    <name evidence="9" type="ORF">G3580_11325</name>
</gene>
<dbReference type="Pfam" id="PF24125">
    <property type="entry name" value="Cds6_C"/>
    <property type="match status" value="1"/>
</dbReference>
<dbReference type="GO" id="GO:0009252">
    <property type="term" value="P:peptidoglycan biosynthetic process"/>
    <property type="evidence" value="ECO:0007669"/>
    <property type="project" value="UniProtKB-UniPathway"/>
</dbReference>
<feature type="domain" description="L,D-TPase catalytic" evidence="8">
    <location>
        <begin position="144"/>
        <end position="279"/>
    </location>
</feature>
<comment type="similarity">
    <text evidence="2">Belongs to the YkuD family.</text>
</comment>
<keyword evidence="10" id="KW-1185">Reference proteome</keyword>
<dbReference type="GO" id="GO:0004180">
    <property type="term" value="F:carboxypeptidase activity"/>
    <property type="evidence" value="ECO:0007669"/>
    <property type="project" value="UniProtKB-ARBA"/>
</dbReference>
<dbReference type="SUPFAM" id="SSF54427">
    <property type="entry name" value="NTF2-like"/>
    <property type="match status" value="1"/>
</dbReference>
<evidence type="ECO:0000256" key="3">
    <source>
        <dbReference type="ARBA" id="ARBA00022679"/>
    </source>
</evidence>
<dbReference type="Pfam" id="PF03734">
    <property type="entry name" value="YkuD"/>
    <property type="match status" value="1"/>
</dbReference>
<dbReference type="PROSITE" id="PS52029">
    <property type="entry name" value="LD_TPASE"/>
    <property type="match status" value="1"/>
</dbReference>
<dbReference type="KEGG" id="azq:G3580_11325"/>
<dbReference type="UniPathway" id="UPA00219"/>
<protein>
    <submittedName>
        <fullName evidence="9">L,D-transpeptidase</fullName>
    </submittedName>
</protein>
<dbReference type="GO" id="GO:0071555">
    <property type="term" value="P:cell wall organization"/>
    <property type="evidence" value="ECO:0007669"/>
    <property type="project" value="UniProtKB-UniRule"/>
</dbReference>
<keyword evidence="3" id="KW-0808">Transferase</keyword>
<dbReference type="InterPro" id="IPR032710">
    <property type="entry name" value="NTF2-like_dom_sf"/>
</dbReference>
<dbReference type="InterPro" id="IPR005490">
    <property type="entry name" value="LD_TPept_cat_dom"/>
</dbReference>
<dbReference type="GO" id="GO:0016740">
    <property type="term" value="F:transferase activity"/>
    <property type="evidence" value="ECO:0007669"/>
    <property type="project" value="UniProtKB-KW"/>
</dbReference>
<sequence length="405" mass="45709">MEDPSGTDRAALSMKRLSLFVLLALACLLPLGVRAAATVTDNGPGADLQRVFDAIEQNDLELALERTDALLKVYPNFRLANLIKGDLLLARAQPLSTFGNVRGDPGQIEDLREEAIARLRAYHNKPNTDYVPRYLLQMGPEQKYAVVVDTRRARLYVYRNDHGTPRFVADFYASHGKAGADKTREGDMKTPVGVYHVVSEIDGGKLPALYGDGAFPLNYPNAWDKRLGRTGYGIWLHGVPHDTYSRPPRTSEGCVVLANQDLNTLSHYVQVGLTPVIISNEIEWLSLDDWQNERSALKMAIESWRKDWESLDVDRYLAHYAHAFKSDTLSQDAWRARKRAVAQHKSWIKVGVAKMSMLLSPGRDGAVEVTFEQNYRSNNFNEVSRKRQYWIKEDGQWRIAYEGAG</sequence>
<dbReference type="Gene3D" id="3.10.450.50">
    <property type="match status" value="1"/>
</dbReference>
<keyword evidence="5 7" id="KW-0573">Peptidoglycan synthesis</keyword>
<dbReference type="PANTHER" id="PTHR36699">
    <property type="entry name" value="LD-TRANSPEPTIDASE"/>
    <property type="match status" value="1"/>
</dbReference>
<evidence type="ECO:0000256" key="5">
    <source>
        <dbReference type="ARBA" id="ARBA00022984"/>
    </source>
</evidence>
<keyword evidence="6 7" id="KW-0961">Cell wall biogenesis/degradation</keyword>
<feature type="active site" description="Nucleophile" evidence="7">
    <location>
        <position position="254"/>
    </location>
</feature>
<reference evidence="9 10" key="1">
    <citation type="submission" date="2020-02" db="EMBL/GenBank/DDBJ databases">
        <title>Nitrogenibacter mangrovi gen. nov., sp. nov. isolated from mangrove sediment, a denitrifying betaproteobacterium.</title>
        <authorList>
            <person name="Liao H."/>
            <person name="Tian Y."/>
        </authorList>
    </citation>
    <scope>NUCLEOTIDE SEQUENCE [LARGE SCALE GENOMIC DNA]</scope>
    <source>
        <strain evidence="9 10">M9-3-2</strain>
    </source>
</reference>
<dbReference type="CDD" id="cd16913">
    <property type="entry name" value="YkuD_like"/>
    <property type="match status" value="1"/>
</dbReference>
<proteinExistence type="inferred from homology"/>
<evidence type="ECO:0000256" key="4">
    <source>
        <dbReference type="ARBA" id="ARBA00022960"/>
    </source>
</evidence>
<keyword evidence="4 7" id="KW-0133">Cell shape</keyword>
<dbReference type="GO" id="GO:0008360">
    <property type="term" value="P:regulation of cell shape"/>
    <property type="evidence" value="ECO:0007669"/>
    <property type="project" value="UniProtKB-UniRule"/>
</dbReference>
<evidence type="ECO:0000313" key="10">
    <source>
        <dbReference type="Proteomes" id="UP000501991"/>
    </source>
</evidence>
<evidence type="ECO:0000256" key="2">
    <source>
        <dbReference type="ARBA" id="ARBA00005992"/>
    </source>
</evidence>
<organism evidence="9 10">
    <name type="scientific">Nitrogeniibacter mangrovi</name>
    <dbReference type="NCBI Taxonomy" id="2016596"/>
    <lineage>
        <taxon>Bacteria</taxon>
        <taxon>Pseudomonadati</taxon>
        <taxon>Pseudomonadota</taxon>
        <taxon>Betaproteobacteria</taxon>
        <taxon>Rhodocyclales</taxon>
        <taxon>Zoogloeaceae</taxon>
        <taxon>Nitrogeniibacter</taxon>
    </lineage>
</organism>
<comment type="pathway">
    <text evidence="1 7">Cell wall biogenesis; peptidoglycan biosynthesis.</text>
</comment>
<dbReference type="Proteomes" id="UP000501991">
    <property type="component" value="Chromosome"/>
</dbReference>
<evidence type="ECO:0000256" key="1">
    <source>
        <dbReference type="ARBA" id="ARBA00004752"/>
    </source>
</evidence>
<evidence type="ECO:0000259" key="8">
    <source>
        <dbReference type="PROSITE" id="PS52029"/>
    </source>
</evidence>
<evidence type="ECO:0000313" key="9">
    <source>
        <dbReference type="EMBL" id="QID18175.1"/>
    </source>
</evidence>
<dbReference type="PANTHER" id="PTHR36699:SF1">
    <property type="entry name" value="L,D-TRANSPEPTIDASE YAFK-RELATED"/>
    <property type="match status" value="1"/>
</dbReference>
<dbReference type="Gene3D" id="2.40.440.10">
    <property type="entry name" value="L,D-transpeptidase catalytic domain-like"/>
    <property type="match status" value="1"/>
</dbReference>
<dbReference type="EMBL" id="CP048836">
    <property type="protein sequence ID" value="QID18175.1"/>
    <property type="molecule type" value="Genomic_DNA"/>
</dbReference>
<feature type="active site" description="Proton donor/acceptor" evidence="7">
    <location>
        <position position="237"/>
    </location>
</feature>
<evidence type="ECO:0000256" key="7">
    <source>
        <dbReference type="PROSITE-ProRule" id="PRU01373"/>
    </source>
</evidence>
<dbReference type="SUPFAM" id="SSF141523">
    <property type="entry name" value="L,D-transpeptidase catalytic domain-like"/>
    <property type="match status" value="1"/>
</dbReference>
<dbReference type="AlphaFoldDB" id="A0A6C1B5U6"/>